<dbReference type="Gene3D" id="1.20.1260.10">
    <property type="match status" value="1"/>
</dbReference>
<protein>
    <recommendedName>
        <fullName evidence="1">Ferritin-like domain-containing protein</fullName>
    </recommendedName>
</protein>
<dbReference type="InterPro" id="IPR059125">
    <property type="entry name" value="Ferritin_actino"/>
</dbReference>
<dbReference type="Proteomes" id="UP000467636">
    <property type="component" value="Chromosome"/>
</dbReference>
<reference evidence="2 3" key="1">
    <citation type="journal article" date="2019" name="Emerg. Microbes Infect.">
        <title>Comprehensive subspecies identification of 175 nontuberculous mycobacteria species based on 7547 genomic profiles.</title>
        <authorList>
            <person name="Matsumoto Y."/>
            <person name="Kinjo T."/>
            <person name="Motooka D."/>
            <person name="Nabeya D."/>
            <person name="Jung N."/>
            <person name="Uechi K."/>
            <person name="Horii T."/>
            <person name="Iida T."/>
            <person name="Fujita J."/>
            <person name="Nakamura S."/>
        </authorList>
    </citation>
    <scope>NUCLEOTIDE SEQUENCE [LARGE SCALE GENOMIC DNA]</scope>
    <source>
        <strain evidence="2 3">JCM 12143</strain>
    </source>
</reference>
<evidence type="ECO:0000259" key="1">
    <source>
        <dbReference type="Pfam" id="PF13794"/>
    </source>
</evidence>
<evidence type="ECO:0000313" key="2">
    <source>
        <dbReference type="EMBL" id="BBX21792.1"/>
    </source>
</evidence>
<dbReference type="SUPFAM" id="SSF47240">
    <property type="entry name" value="Ferritin-like"/>
    <property type="match status" value="1"/>
</dbReference>
<feature type="domain" description="Ferritin-like" evidence="1">
    <location>
        <begin position="33"/>
        <end position="211"/>
    </location>
</feature>
<dbReference type="EMBL" id="AP022564">
    <property type="protein sequence ID" value="BBX21792.1"/>
    <property type="molecule type" value="Genomic_DNA"/>
</dbReference>
<dbReference type="InterPro" id="IPR009078">
    <property type="entry name" value="Ferritin-like_SF"/>
</dbReference>
<dbReference type="InterPro" id="IPR012347">
    <property type="entry name" value="Ferritin-like"/>
</dbReference>
<sequence length="240" mass="26284">MRRNAYSVVMNSVPSADPVTEASQPRLSADHPGVNELFALLAYGEVAAFYRLTDEARMAPDLRGRISMAAMAAAEMGHFELLREALESRGVDVVAEMSKYATALDNYHRLTMPSTWLEALVKTYVGDAMAADFYLAIADGLPDEAADVVRAVLAETKHSQFVVGEVRSAVTSSAKQRSRLALWSRRLLGEAITQAQYVLADHDELVDLVVSGAAGLTHLAGFFDRIQRTHDERMRELGLA</sequence>
<proteinExistence type="predicted"/>
<accession>A0AAD1MEW8</accession>
<dbReference type="AlphaFoldDB" id="A0AAD1MEW8"/>
<name>A0AAD1MEW8_9MYCO</name>
<dbReference type="Pfam" id="PF13794">
    <property type="entry name" value="MiaE_2"/>
    <property type="match status" value="1"/>
</dbReference>
<evidence type="ECO:0000313" key="3">
    <source>
        <dbReference type="Proteomes" id="UP000467636"/>
    </source>
</evidence>
<gene>
    <name evidence="2" type="ORF">MTER_12030</name>
</gene>
<dbReference type="CDD" id="cd00657">
    <property type="entry name" value="Ferritin_like"/>
    <property type="match status" value="1"/>
</dbReference>
<organism evidence="2 3">
    <name type="scientific">Mycolicibacter terrae</name>
    <dbReference type="NCBI Taxonomy" id="1788"/>
    <lineage>
        <taxon>Bacteria</taxon>
        <taxon>Bacillati</taxon>
        <taxon>Actinomycetota</taxon>
        <taxon>Actinomycetes</taxon>
        <taxon>Mycobacteriales</taxon>
        <taxon>Mycobacteriaceae</taxon>
        <taxon>Mycolicibacter</taxon>
    </lineage>
</organism>
<keyword evidence="3" id="KW-1185">Reference proteome</keyword>